<name>S4XVB8_SORCE</name>
<dbReference type="KEGG" id="scu:SCE1572_23440"/>
<accession>S4XVB8</accession>
<dbReference type="AlphaFoldDB" id="S4XVB8"/>
<dbReference type="STRING" id="1254432.SCE1572_23440"/>
<sequence length="116" mass="11856">MPPAPPQNVPPLREREYPVLGCDAYGAEIEEAPKPADAAEGGAAADAAEGGAAAAAAVAAQDVMLFLKDTPPEARQCGGIGTWSIPAAQVAASFYVDARRLVFDPVTSRVGAEPPR</sequence>
<gene>
    <name evidence="1" type="ORF">SCE1572_23440</name>
</gene>
<dbReference type="EMBL" id="CP003969">
    <property type="protein sequence ID" value="AGP37177.1"/>
    <property type="molecule type" value="Genomic_DNA"/>
</dbReference>
<proteinExistence type="predicted"/>
<protein>
    <submittedName>
        <fullName evidence="1">Uncharacterized protein</fullName>
    </submittedName>
</protein>
<dbReference type="Proteomes" id="UP000014803">
    <property type="component" value="Chromosome"/>
</dbReference>
<evidence type="ECO:0000313" key="2">
    <source>
        <dbReference type="Proteomes" id="UP000014803"/>
    </source>
</evidence>
<reference evidence="1 2" key="1">
    <citation type="journal article" date="2013" name="Sci. Rep.">
        <title>Extraordinary expansion of a Sorangium cellulosum genome from an alkaline milieu.</title>
        <authorList>
            <person name="Han K."/>
            <person name="Li Z.F."/>
            <person name="Peng R."/>
            <person name="Zhu L.P."/>
            <person name="Zhou T."/>
            <person name="Wang L.G."/>
            <person name="Li S.G."/>
            <person name="Zhang X.B."/>
            <person name="Hu W."/>
            <person name="Wu Z.H."/>
            <person name="Qin N."/>
            <person name="Li Y.Z."/>
        </authorList>
    </citation>
    <scope>NUCLEOTIDE SEQUENCE [LARGE SCALE GENOMIC DNA]</scope>
    <source>
        <strain evidence="1 2">So0157-2</strain>
    </source>
</reference>
<evidence type="ECO:0000313" key="1">
    <source>
        <dbReference type="EMBL" id="AGP37177.1"/>
    </source>
</evidence>
<dbReference type="RefSeq" id="WP_020736615.1">
    <property type="nucleotide sequence ID" value="NC_021658.1"/>
</dbReference>
<dbReference type="HOGENOM" id="CLU_2095275_0_0_7"/>
<organism evidence="1 2">
    <name type="scientific">Sorangium cellulosum So0157-2</name>
    <dbReference type="NCBI Taxonomy" id="1254432"/>
    <lineage>
        <taxon>Bacteria</taxon>
        <taxon>Pseudomonadati</taxon>
        <taxon>Myxococcota</taxon>
        <taxon>Polyangia</taxon>
        <taxon>Polyangiales</taxon>
        <taxon>Polyangiaceae</taxon>
        <taxon>Sorangium</taxon>
    </lineage>
</organism>